<feature type="disulfide bond" evidence="26">
    <location>
        <begin position="608"/>
        <end position="631"/>
    </location>
</feature>
<evidence type="ECO:0000259" key="32">
    <source>
        <dbReference type="PROSITE" id="PS50240"/>
    </source>
</evidence>
<dbReference type="Pfam" id="PF14670">
    <property type="entry name" value="FXa_inhibition"/>
    <property type="match status" value="1"/>
</dbReference>
<feature type="domain" description="Sushi" evidence="33">
    <location>
        <begin position="303"/>
        <end position="368"/>
    </location>
</feature>
<feature type="disulfide bond" evidence="26 30">
    <location>
        <begin position="371"/>
        <end position="414"/>
    </location>
</feature>
<comment type="function">
    <text evidence="23">Serine protease component of the complement C1 complex, a multiprotein complex that initiates the classical pathway of the complement system, a cascade of proteins that leads to phagocytosis and breakdown of pathogens and signaling that strengthens the adaptive immune system. C1R catalyzes the first enzymatic step in the classical complement pathway: it is activated by the C1Q subcomplex of the C1 complex, which associates with IgG or IgM immunoglobulins complexed with antigens to form antigen-antibody complexes on the surface of pathogens. Immunoglobulin-binding promotes the autocatalytic cleavage and activation of C1R. Activated C1R then cleaves and activates C1S, the second protease of the classical complement pathway. It is unclear if C1R activates C1S within single, strained C1 complexes or between neighboring C1 complexes on surfaces.</text>
</comment>
<dbReference type="CDD" id="cd00190">
    <property type="entry name" value="Tryp_SPc"/>
    <property type="match status" value="1"/>
</dbReference>
<evidence type="ECO:0000256" key="7">
    <source>
        <dbReference type="ARBA" id="ARBA00022553"/>
    </source>
</evidence>
<dbReference type="SUPFAM" id="SSF57196">
    <property type="entry name" value="EGF/Laminin"/>
    <property type="match status" value="1"/>
</dbReference>
<feature type="modified residue" description="(3R)-3-hydroxyasparagine" evidence="27">
    <location>
        <position position="160"/>
    </location>
</feature>
<dbReference type="GO" id="GO:0031638">
    <property type="term" value="P:zymogen activation"/>
    <property type="evidence" value="ECO:0007669"/>
    <property type="project" value="TreeGrafter"/>
</dbReference>
<keyword evidence="7" id="KW-0597">Phosphoprotein</keyword>
<dbReference type="PROSITE" id="PS01180">
    <property type="entry name" value="CUB"/>
    <property type="match status" value="2"/>
</dbReference>
<dbReference type="InterPro" id="IPR018097">
    <property type="entry name" value="EGF_Ca-bd_CS"/>
</dbReference>
<evidence type="ECO:0000256" key="8">
    <source>
        <dbReference type="ARBA" id="ARBA00022588"/>
    </source>
</evidence>
<dbReference type="SMART" id="SM00179">
    <property type="entry name" value="EGF_CA"/>
    <property type="match status" value="1"/>
</dbReference>
<dbReference type="InterPro" id="IPR000859">
    <property type="entry name" value="CUB_dom"/>
</dbReference>
<dbReference type="Pfam" id="PF00089">
    <property type="entry name" value="Trypsin"/>
    <property type="match status" value="1"/>
</dbReference>
<feature type="binding site" evidence="28">
    <location>
        <position position="137"/>
    </location>
    <ligand>
        <name>Ca(2+)</name>
        <dbReference type="ChEBI" id="CHEBI:29108"/>
        <label>2</label>
    </ligand>
</feature>
<dbReference type="InterPro" id="IPR043504">
    <property type="entry name" value="Peptidase_S1_PA_chymotrypsin"/>
</dbReference>
<dbReference type="PIRSF" id="PIRSF001155">
    <property type="entry name" value="C1r_C1s_MASP"/>
    <property type="match status" value="1"/>
</dbReference>
<comment type="subcellular location">
    <subcellularLocation>
        <location evidence="2">Cell surface</location>
    </subcellularLocation>
    <subcellularLocation>
        <location evidence="3">Secreted</location>
    </subcellularLocation>
</comment>
<evidence type="ECO:0000256" key="6">
    <source>
        <dbReference type="ARBA" id="ARBA00022536"/>
    </source>
</evidence>
<reference evidence="34" key="1">
    <citation type="submission" date="2025-08" db="UniProtKB">
        <authorList>
            <consortium name="Ensembl"/>
        </authorList>
    </citation>
    <scope>IDENTIFICATION</scope>
</reference>
<evidence type="ECO:0000256" key="9">
    <source>
        <dbReference type="ARBA" id="ARBA00022659"/>
    </source>
</evidence>
<feature type="active site" description="Charge relay system" evidence="25">
    <location>
        <position position="646"/>
    </location>
</feature>
<evidence type="ECO:0000256" key="16">
    <source>
        <dbReference type="ARBA" id="ARBA00022825"/>
    </source>
</evidence>
<evidence type="ECO:0000256" key="3">
    <source>
        <dbReference type="ARBA" id="ARBA00004613"/>
    </source>
</evidence>
<feature type="disulfide bond" evidence="26 29">
    <location>
        <begin position="186"/>
        <end position="213"/>
    </location>
</feature>
<keyword evidence="17" id="KW-0391">Immunity</keyword>
<dbReference type="SMART" id="SM00032">
    <property type="entry name" value="CCP"/>
    <property type="match status" value="2"/>
</dbReference>
<dbReference type="Gene3D" id="2.10.25.10">
    <property type="entry name" value="Laminin"/>
    <property type="match status" value="1"/>
</dbReference>
<evidence type="ECO:0000256" key="5">
    <source>
        <dbReference type="ARBA" id="ARBA00022525"/>
    </source>
</evidence>
<keyword evidence="14" id="KW-0378">Hydrolase</keyword>
<feature type="disulfide bond" evidence="26">
    <location>
        <begin position="70"/>
        <end position="88"/>
    </location>
</feature>
<dbReference type="GO" id="GO:0072562">
    <property type="term" value="C:blood microparticle"/>
    <property type="evidence" value="ECO:0007669"/>
    <property type="project" value="TreeGrafter"/>
</dbReference>
<evidence type="ECO:0000256" key="21">
    <source>
        <dbReference type="ARBA" id="ARBA00023278"/>
    </source>
</evidence>
<keyword evidence="18" id="KW-0180">Complement pathway</keyword>
<dbReference type="Gene3D" id="2.60.120.290">
    <property type="entry name" value="Spermadhesin, CUB domain"/>
    <property type="match status" value="2"/>
</dbReference>
<dbReference type="InterPro" id="IPR000742">
    <property type="entry name" value="EGF"/>
</dbReference>
<dbReference type="FunFam" id="2.10.25.10:FF:000059">
    <property type="entry name" value="Mannan-binding lectin serine protease 1"/>
    <property type="match status" value="1"/>
</dbReference>
<keyword evidence="10" id="KW-0645">Protease</keyword>
<feature type="disulfide bond" evidence="26">
    <location>
        <begin position="333"/>
        <end position="366"/>
    </location>
</feature>
<keyword evidence="15" id="KW-0068">Autocatalytic cleavage</keyword>
<dbReference type="InterPro" id="IPR001314">
    <property type="entry name" value="Peptidase_S1A"/>
</dbReference>
<evidence type="ECO:0000256" key="27">
    <source>
        <dbReference type="PIRSR" id="PIRSR001155-3"/>
    </source>
</evidence>
<dbReference type="FunFam" id="2.40.10.10:FF:000068">
    <property type="entry name" value="transmembrane protease serine 2"/>
    <property type="match status" value="1"/>
</dbReference>
<dbReference type="GO" id="GO:0009986">
    <property type="term" value="C:cell surface"/>
    <property type="evidence" value="ECO:0007669"/>
    <property type="project" value="UniProtKB-SubCell"/>
</dbReference>
<dbReference type="Ensembl" id="ENSMMOT00000021381.1">
    <property type="protein sequence ID" value="ENSMMOP00000021025.1"/>
    <property type="gene ID" value="ENSMMOG00000015986.1"/>
</dbReference>
<sequence>MHLSSFLFASVSRCWPLPDSEPLMHGEVHSPLYPQPYPPNLQEQWDLSVPEGYQIRLTFTHLDVEASAGCYFDALTVLYDDKIMGKFCGTENSADGHHPGTQPILSPGNRLTLIFQTDDNNPEHQSLGFSAQYQAIDIDECSAPEPADGSGPLCSQICLNTLGSYLCSCHHGFKLRSDQRTCLLSCNGGIFDEPEGQLFSPGYPNPWFQAMSCQYIISVELGFTVSLNFSDNFHIEYIETQQGPFCLYHWLQVTVPDQEPMKLCGKTSPGLIVTNSNTVTLDYQTDTDGLSNGWSLHYSTHRVQCPFPGNLAKGRVTPVFSEYLYRDYIFVRCDPGYKLMMDGEELESFTTMCGSNGQWHHPLPECHIIDCGEPKSLLNGGLTFISGSKNQYQSVVEYYCNNPFYSILGAKFTCESDRKWRSNDDIFVRPTCLPVCGKPMKNIPNYQKIIGGYEAPENTIPWQVLLSISGNRAGGIVIADRWILTAAHVLKSGITTASKENVRIYMGLTNVETLLRSPAYAASIHVHPEYNNPNFVDFNNDIALVKLQNPITFSARVMPVCLPAESATYNTGLMGLVSGFGLTEVNKTQILTNKLKYVKLPLVEQSTCSVSITSARKTKENIPSLTDNMFCAGFPEGGMDSCQGDSGGPFTLIDREGRTWAAGVVSWGIDCGKIGTYGVYTKVTNYLDWINNTMQES</sequence>
<evidence type="ECO:0000313" key="35">
    <source>
        <dbReference type="Proteomes" id="UP000261620"/>
    </source>
</evidence>
<evidence type="ECO:0000256" key="22">
    <source>
        <dbReference type="ARBA" id="ARBA00024195"/>
    </source>
</evidence>
<comment type="similarity">
    <text evidence="22">Belongs to the peptidase S1 family. CLIP subfamily.</text>
</comment>
<dbReference type="Pfam" id="PF00431">
    <property type="entry name" value="CUB"/>
    <property type="match status" value="2"/>
</dbReference>
<dbReference type="CDD" id="cd00033">
    <property type="entry name" value="CCP"/>
    <property type="match status" value="2"/>
</dbReference>
<evidence type="ECO:0000256" key="20">
    <source>
        <dbReference type="ARBA" id="ARBA00023180"/>
    </source>
</evidence>
<feature type="active site" description="Charge relay system" evidence="25">
    <location>
        <position position="488"/>
    </location>
</feature>
<comment type="PTM">
    <text evidence="27">The iron and 2-oxoglutarate dependent 3-hydroxylation of aspartate and asparagine is (R) stereospecific within EGF domains.</text>
</comment>
<feature type="binding site" evidence="28">
    <location>
        <position position="73"/>
    </location>
    <ligand>
        <name>Ca(2+)</name>
        <dbReference type="ChEBI" id="CHEBI:29108"/>
        <label>1</label>
    </ligand>
</feature>
<feature type="disulfide bond" evidence="26">
    <location>
        <begin position="154"/>
        <end position="167"/>
    </location>
</feature>
<dbReference type="PROSITE" id="PS01187">
    <property type="entry name" value="EGF_CA"/>
    <property type="match status" value="1"/>
</dbReference>
<dbReference type="STRING" id="94237.ENSMMOP00000021025"/>
<dbReference type="SMART" id="SM00020">
    <property type="entry name" value="Tryp_SPc"/>
    <property type="match status" value="1"/>
</dbReference>
<feature type="disulfide bond" description="Interchain (between heavy and light chains)" evidence="26">
    <location>
        <begin position="436"/>
        <end position="561"/>
    </location>
</feature>
<feature type="domain" description="Sushi" evidence="33">
    <location>
        <begin position="369"/>
        <end position="434"/>
    </location>
</feature>
<evidence type="ECO:0000256" key="10">
    <source>
        <dbReference type="ARBA" id="ARBA00022670"/>
    </source>
</evidence>
<feature type="binding site" evidence="28">
    <location>
        <position position="160"/>
    </location>
    <ligand>
        <name>Ca(2+)</name>
        <dbReference type="ChEBI" id="CHEBI:29108"/>
        <label>2</label>
    </ligand>
</feature>
<feature type="active site" description="Charge relay system" evidence="25">
    <location>
        <position position="541"/>
    </location>
</feature>
<evidence type="ECO:0000256" key="30">
    <source>
        <dbReference type="PROSITE-ProRule" id="PRU00302"/>
    </source>
</evidence>
<evidence type="ECO:0000313" key="34">
    <source>
        <dbReference type="Ensembl" id="ENSMMOP00000021025.1"/>
    </source>
</evidence>
<dbReference type="OMA" id="SKGNRMH"/>
<keyword evidence="35" id="KW-1185">Reference proteome</keyword>
<dbReference type="SUPFAM" id="SSF49854">
    <property type="entry name" value="Spermadhesin, CUB domain"/>
    <property type="match status" value="2"/>
</dbReference>
<keyword evidence="13" id="KW-0677">Repeat</keyword>
<dbReference type="Gene3D" id="2.10.70.10">
    <property type="entry name" value="Complement Module, domain 1"/>
    <property type="match status" value="2"/>
</dbReference>
<keyword evidence="12" id="KW-0732">Signal</keyword>
<feature type="domain" description="Peptidase S1" evidence="32">
    <location>
        <begin position="449"/>
        <end position="695"/>
    </location>
</feature>
<keyword evidence="20" id="KW-0325">Glycoprotein</keyword>
<dbReference type="InterPro" id="IPR009003">
    <property type="entry name" value="Peptidase_S1_PA"/>
</dbReference>
<keyword evidence="9 30" id="KW-0768">Sushi</keyword>
<dbReference type="GO" id="GO:0045087">
    <property type="term" value="P:innate immune response"/>
    <property type="evidence" value="ECO:0007669"/>
    <property type="project" value="UniProtKB-KW"/>
</dbReference>
<dbReference type="Gene3D" id="2.40.10.10">
    <property type="entry name" value="Trypsin-like serine proteases"/>
    <property type="match status" value="2"/>
</dbReference>
<keyword evidence="5" id="KW-0964">Secreted</keyword>
<keyword evidence="6" id="KW-0245">EGF-like domain</keyword>
<feature type="binding site" evidence="28">
    <location>
        <position position="286"/>
    </location>
    <ligand>
        <name>Ca(2+)</name>
        <dbReference type="ChEBI" id="CHEBI:29108"/>
        <label>3</label>
    </ligand>
</feature>
<keyword evidence="16" id="KW-0720">Serine protease</keyword>
<evidence type="ECO:0000256" key="19">
    <source>
        <dbReference type="ARBA" id="ARBA00023157"/>
    </source>
</evidence>
<dbReference type="Pfam" id="PF00084">
    <property type="entry name" value="Sushi"/>
    <property type="match status" value="2"/>
</dbReference>
<dbReference type="FunFam" id="2.40.10.10:FF:000002">
    <property type="entry name" value="Transmembrane protease serine"/>
    <property type="match status" value="1"/>
</dbReference>
<dbReference type="SUPFAM" id="SSF50494">
    <property type="entry name" value="Trypsin-like serine proteases"/>
    <property type="match status" value="1"/>
</dbReference>
<keyword evidence="8" id="KW-0399">Innate immunity</keyword>
<dbReference type="FunFam" id="2.60.120.290:FF:000012">
    <property type="entry name" value="mannan-binding lectin serine protease 1 isoform X1"/>
    <property type="match status" value="1"/>
</dbReference>
<organism evidence="34 35">
    <name type="scientific">Mola mola</name>
    <name type="common">Ocean sunfish</name>
    <name type="synonym">Tetraodon mola</name>
    <dbReference type="NCBI Taxonomy" id="94237"/>
    <lineage>
        <taxon>Eukaryota</taxon>
        <taxon>Metazoa</taxon>
        <taxon>Chordata</taxon>
        <taxon>Craniata</taxon>
        <taxon>Vertebrata</taxon>
        <taxon>Euteleostomi</taxon>
        <taxon>Actinopterygii</taxon>
        <taxon>Neopterygii</taxon>
        <taxon>Teleostei</taxon>
        <taxon>Neoteleostei</taxon>
        <taxon>Acanthomorphata</taxon>
        <taxon>Eupercaria</taxon>
        <taxon>Tetraodontiformes</taxon>
        <taxon>Molidae</taxon>
        <taxon>Mola</taxon>
    </lineage>
</organism>
<keyword evidence="21 27" id="KW-0379">Hydroxylation</keyword>
<evidence type="ECO:0000256" key="1">
    <source>
        <dbReference type="ARBA" id="ARBA00001057"/>
    </source>
</evidence>
<dbReference type="PRINTS" id="PR00722">
    <property type="entry name" value="CHYMOTRYPSIN"/>
</dbReference>
<dbReference type="InterPro" id="IPR001254">
    <property type="entry name" value="Trypsin_dom"/>
</dbReference>
<evidence type="ECO:0000256" key="14">
    <source>
        <dbReference type="ARBA" id="ARBA00022801"/>
    </source>
</evidence>
<evidence type="ECO:0000256" key="2">
    <source>
        <dbReference type="ARBA" id="ARBA00004241"/>
    </source>
</evidence>
<evidence type="ECO:0000256" key="29">
    <source>
        <dbReference type="PROSITE-ProRule" id="PRU00059"/>
    </source>
</evidence>
<dbReference type="GO" id="GO:0006958">
    <property type="term" value="P:complement activation, classical pathway"/>
    <property type="evidence" value="ECO:0007669"/>
    <property type="project" value="UniProtKB-KW"/>
</dbReference>
<dbReference type="InterPro" id="IPR000436">
    <property type="entry name" value="Sushi_SCR_CCP_dom"/>
</dbReference>
<dbReference type="InterPro" id="IPR035976">
    <property type="entry name" value="Sushi/SCR/CCP_sf"/>
</dbReference>
<dbReference type="PROSITE" id="PS00135">
    <property type="entry name" value="TRYPSIN_SER"/>
    <property type="match status" value="1"/>
</dbReference>
<feature type="disulfide bond" evidence="26">
    <location>
        <begin position="305"/>
        <end position="353"/>
    </location>
</feature>
<reference evidence="34" key="2">
    <citation type="submission" date="2025-09" db="UniProtKB">
        <authorList>
            <consortium name="Ensembl"/>
        </authorList>
    </citation>
    <scope>IDENTIFICATION</scope>
</reference>
<feature type="disulfide bond" evidence="26">
    <location>
        <begin position="400"/>
        <end position="432"/>
    </location>
</feature>
<feature type="disulfide bond" evidence="26">
    <location>
        <begin position="642"/>
        <end position="671"/>
    </location>
</feature>
<comment type="caution">
    <text evidence="30">Lacks conserved residue(s) required for the propagation of feature annotation.</text>
</comment>
<feature type="disulfide bond" evidence="26">
    <location>
        <begin position="141"/>
        <end position="158"/>
    </location>
</feature>
<evidence type="ECO:0000256" key="17">
    <source>
        <dbReference type="ARBA" id="ARBA00022859"/>
    </source>
</evidence>
<evidence type="ECO:0000259" key="33">
    <source>
        <dbReference type="PROSITE" id="PS50923"/>
    </source>
</evidence>
<dbReference type="SUPFAM" id="SSF57535">
    <property type="entry name" value="Complement control module/SCR domain"/>
    <property type="match status" value="2"/>
</dbReference>
<keyword evidence="11 28" id="KW-0479">Metal-binding</keyword>
<keyword evidence="28" id="KW-0106">Calcium</keyword>
<protein>
    <recommendedName>
        <fullName evidence="4">complement subcomponent C1r</fullName>
        <ecNumber evidence="4">3.4.21.41</ecNumber>
    </recommendedName>
</protein>
<feature type="disulfide bond" evidence="26">
    <location>
        <begin position="169"/>
        <end position="182"/>
    </location>
</feature>
<dbReference type="CDD" id="cd00054">
    <property type="entry name" value="EGF_CA"/>
    <property type="match status" value="1"/>
</dbReference>
<dbReference type="GO" id="GO:0004252">
    <property type="term" value="F:serine-type endopeptidase activity"/>
    <property type="evidence" value="ECO:0007669"/>
    <property type="project" value="UniProtKB-EC"/>
</dbReference>
<dbReference type="PROSITE" id="PS50923">
    <property type="entry name" value="SUSHI"/>
    <property type="match status" value="2"/>
</dbReference>
<keyword evidence="19 26" id="KW-1015">Disulfide bond</keyword>
<dbReference type="PANTHER" id="PTHR24255:SF25">
    <property type="entry name" value="COMPLEMENT C1R SUBCOMPONENT"/>
    <property type="match status" value="1"/>
</dbReference>
<dbReference type="PANTHER" id="PTHR24255">
    <property type="entry name" value="COMPLEMENT COMPONENT 1, S SUBCOMPONENT-RELATED"/>
    <property type="match status" value="1"/>
</dbReference>
<evidence type="ECO:0000256" key="12">
    <source>
        <dbReference type="ARBA" id="ARBA00022729"/>
    </source>
</evidence>
<dbReference type="FunFam" id="2.10.70.10:FF:000016">
    <property type="entry name" value="Mannan-binding lectin serine protease 1"/>
    <property type="match status" value="1"/>
</dbReference>
<dbReference type="PROSITE" id="PS50240">
    <property type="entry name" value="TRYPSIN_DOM"/>
    <property type="match status" value="1"/>
</dbReference>
<dbReference type="CDD" id="cd00041">
    <property type="entry name" value="CUB"/>
    <property type="match status" value="2"/>
</dbReference>
<feature type="binding site" evidence="28">
    <location>
        <position position="236"/>
    </location>
    <ligand>
        <name>Ca(2+)</name>
        <dbReference type="ChEBI" id="CHEBI:29108"/>
        <label>3</label>
    </ligand>
</feature>
<dbReference type="InterPro" id="IPR033116">
    <property type="entry name" value="TRYPSIN_SER"/>
</dbReference>
<dbReference type="InterPro" id="IPR024175">
    <property type="entry name" value="Pept_S1A_C1r/C1S/mannan-bd"/>
</dbReference>
<feature type="binding site" evidence="28">
    <location>
        <position position="140"/>
    </location>
    <ligand>
        <name>Ca(2+)</name>
        <dbReference type="ChEBI" id="CHEBI:29108"/>
        <label>2</label>
    </ligand>
</feature>
<comment type="subunit">
    <text evidence="24">Core component of the complement C1 complex, a calcium-dependent complex composed of 1 molecule of the C1Q subcomplex, 2 molecules of C1R and 2 molecules of C1S. The C1Q subcomplex is composed 18 subunits: 3 chains of C1QA, C1QB, and C1QC trimerize to form 6 collagen-like triple helices connected to six globular ligand-recognition modules. Within the C1 complex, C1R is a dimer of identical chains, each of which is activated by cleavage into two chains, heavy and light, connected by disulfide bonds.</text>
</comment>
<comment type="catalytic activity">
    <reaction evidence="1">
        <text>Selective cleavage of Lys(or Arg)-|-Ile bond in complement subcomponent C1s to form the active form of C1s (EC 3.4.21.42).</text>
        <dbReference type="EC" id="3.4.21.41"/>
    </reaction>
</comment>
<name>A0A3Q3WZI9_MOLML</name>
<feature type="domain" description="CUB" evidence="31">
    <location>
        <begin position="14"/>
        <end position="136"/>
    </location>
</feature>
<evidence type="ECO:0000256" key="26">
    <source>
        <dbReference type="PIRSR" id="PIRSR001155-2"/>
    </source>
</evidence>
<evidence type="ECO:0000256" key="11">
    <source>
        <dbReference type="ARBA" id="ARBA00022723"/>
    </source>
</evidence>
<dbReference type="EC" id="3.4.21.41" evidence="4"/>
<evidence type="ECO:0000259" key="31">
    <source>
        <dbReference type="PROSITE" id="PS01180"/>
    </source>
</evidence>
<dbReference type="InterPro" id="IPR035914">
    <property type="entry name" value="Sperma_CUB_dom_sf"/>
</dbReference>
<dbReference type="SMART" id="SM00181">
    <property type="entry name" value="EGF"/>
    <property type="match status" value="1"/>
</dbReference>
<dbReference type="SMART" id="SM00042">
    <property type="entry name" value="CUB"/>
    <property type="match status" value="2"/>
</dbReference>
<accession>A0A3Q3WZI9</accession>
<dbReference type="AlphaFoldDB" id="A0A3Q3WZI9"/>
<evidence type="ECO:0000256" key="28">
    <source>
        <dbReference type="PIRSR" id="PIRSR001155-4"/>
    </source>
</evidence>
<dbReference type="GO" id="GO:0005509">
    <property type="term" value="F:calcium ion binding"/>
    <property type="evidence" value="ECO:0007669"/>
    <property type="project" value="InterPro"/>
</dbReference>
<evidence type="ECO:0000256" key="25">
    <source>
        <dbReference type="PIRSR" id="PIRSR001155-1"/>
    </source>
</evidence>
<evidence type="ECO:0000256" key="18">
    <source>
        <dbReference type="ARBA" id="ARBA00022875"/>
    </source>
</evidence>
<proteinExistence type="inferred from homology"/>
<evidence type="ECO:0000256" key="13">
    <source>
        <dbReference type="ARBA" id="ARBA00022737"/>
    </source>
</evidence>
<dbReference type="InterPro" id="IPR001881">
    <property type="entry name" value="EGF-like_Ca-bd_dom"/>
</dbReference>
<feature type="disulfide bond" evidence="26">
    <location>
        <begin position="246"/>
        <end position="264"/>
    </location>
</feature>
<feature type="domain" description="CUB" evidence="31">
    <location>
        <begin position="186"/>
        <end position="301"/>
    </location>
</feature>
<feature type="binding site" evidence="28">
    <location>
        <position position="65"/>
    </location>
    <ligand>
        <name>Ca(2+)</name>
        <dbReference type="ChEBI" id="CHEBI:29108"/>
        <label>1</label>
    </ligand>
</feature>
<evidence type="ECO:0000256" key="4">
    <source>
        <dbReference type="ARBA" id="ARBA00011907"/>
    </source>
</evidence>
<feature type="binding site" evidence="28">
    <location>
        <position position="118"/>
    </location>
    <ligand>
        <name>Ca(2+)</name>
        <dbReference type="ChEBI" id="CHEBI:29108"/>
        <label>1</label>
    </ligand>
</feature>
<dbReference type="Proteomes" id="UP000261620">
    <property type="component" value="Unplaced"/>
</dbReference>
<evidence type="ECO:0000256" key="23">
    <source>
        <dbReference type="ARBA" id="ARBA00093383"/>
    </source>
</evidence>
<evidence type="ECO:0000256" key="24">
    <source>
        <dbReference type="ARBA" id="ARBA00093536"/>
    </source>
</evidence>
<evidence type="ECO:0000256" key="15">
    <source>
        <dbReference type="ARBA" id="ARBA00022813"/>
    </source>
</evidence>